<keyword evidence="3" id="KW-1185">Reference proteome</keyword>
<proteinExistence type="predicted"/>
<feature type="region of interest" description="Disordered" evidence="1">
    <location>
        <begin position="213"/>
        <end position="280"/>
    </location>
</feature>
<reference evidence="2 3" key="1">
    <citation type="journal article" date="2014" name="Int. J. Syst. Evol. Microbiol.">
        <title>Complete genome sequence of Corynebacterium casei LMG S-19264T (=DSM 44701T), isolated from a smear-ripened cheese.</title>
        <authorList>
            <consortium name="US DOE Joint Genome Institute (JGI-PGF)"/>
            <person name="Walter F."/>
            <person name="Albersmeier A."/>
            <person name="Kalinowski J."/>
            <person name="Ruckert C."/>
        </authorList>
    </citation>
    <scope>NUCLEOTIDE SEQUENCE [LARGE SCALE GENOMIC DNA]</scope>
    <source>
        <strain evidence="2 3">JCM 4677</strain>
    </source>
</reference>
<evidence type="ECO:0000313" key="2">
    <source>
        <dbReference type="EMBL" id="BCL29213.1"/>
    </source>
</evidence>
<name>A0A7G1P0C7_9ACTN</name>
<sequence length="280" mass="28788">MNQGGITALAMTKGEKGWFGGVIALAVVLFLLLLSSCGDDCDDAASAPDATVTVTAAPSPAGSQIGKSVDSAVEQARQAGLSVGIHDASDRDEAPRGDWTVCFEKATLSDVVFAAVPDEAPCPKKDGQRIPWPAMPNVKGTTYAKAVEKLGDAVGEVAVEAAYEDEAADDTNNKNGDYANWKVCFQSVKAGTALPYEPDVTLHAVKNGEVCPSAKGLYKEPTNDPDYVDPDYVAPDDGSSEDDGSSSGGSGSGEEDYTPGDKGGCPPGGCYNPCPPGGCR</sequence>
<dbReference type="AlphaFoldDB" id="A0A7G1P0C7"/>
<dbReference type="KEGG" id="sgm:GCM10017557_40720"/>
<evidence type="ECO:0000256" key="1">
    <source>
        <dbReference type="SAM" id="MobiDB-lite"/>
    </source>
</evidence>
<dbReference type="EMBL" id="AP023440">
    <property type="protein sequence ID" value="BCL29213.1"/>
    <property type="molecule type" value="Genomic_DNA"/>
</dbReference>
<accession>A0A7G1P0C7</accession>
<protein>
    <recommendedName>
        <fullName evidence="4">PASTA domain-containing protein</fullName>
    </recommendedName>
</protein>
<dbReference type="Gene3D" id="3.30.10.20">
    <property type="match status" value="1"/>
</dbReference>
<organism evidence="2 3">
    <name type="scientific">Streptomyces aurantiacus</name>
    <dbReference type="NCBI Taxonomy" id="47760"/>
    <lineage>
        <taxon>Bacteria</taxon>
        <taxon>Bacillati</taxon>
        <taxon>Actinomycetota</taxon>
        <taxon>Actinomycetes</taxon>
        <taxon>Kitasatosporales</taxon>
        <taxon>Streptomycetaceae</taxon>
        <taxon>Streptomyces</taxon>
        <taxon>Streptomyces aurantiacus group</taxon>
    </lineage>
</organism>
<evidence type="ECO:0000313" key="3">
    <source>
        <dbReference type="Proteomes" id="UP000516444"/>
    </source>
</evidence>
<dbReference type="Proteomes" id="UP000516444">
    <property type="component" value="Chromosome"/>
</dbReference>
<evidence type="ECO:0008006" key="4">
    <source>
        <dbReference type="Google" id="ProtNLM"/>
    </source>
</evidence>
<gene>
    <name evidence="2" type="ORF">GCM10017557_40720</name>
</gene>